<evidence type="ECO:0000256" key="1">
    <source>
        <dbReference type="SAM" id="MobiDB-lite"/>
    </source>
</evidence>
<dbReference type="SMART" id="SM00710">
    <property type="entry name" value="PbH1"/>
    <property type="match status" value="5"/>
</dbReference>
<accession>A0ABW9U9P5</accession>
<feature type="region of interest" description="Disordered" evidence="1">
    <location>
        <begin position="1"/>
        <end position="41"/>
    </location>
</feature>
<dbReference type="Pfam" id="PF13229">
    <property type="entry name" value="Beta_helix"/>
    <property type="match status" value="1"/>
</dbReference>
<keyword evidence="2" id="KW-0812">Transmembrane</keyword>
<proteinExistence type="predicted"/>
<reference evidence="4 5" key="1">
    <citation type="submission" date="2019-12" db="EMBL/GenBank/DDBJ databases">
        <authorList>
            <person name="Huq M.A."/>
        </authorList>
    </citation>
    <scope>NUCLEOTIDE SEQUENCE [LARGE SCALE GENOMIC DNA]</scope>
    <source>
        <strain evidence="4 5">MAH-34</strain>
    </source>
</reference>
<dbReference type="Gene3D" id="2.160.20.10">
    <property type="entry name" value="Single-stranded right-handed beta-helix, Pectin lyase-like"/>
    <property type="match status" value="1"/>
</dbReference>
<dbReference type="InterPro" id="IPR011050">
    <property type="entry name" value="Pectin_lyase_fold/virulence"/>
</dbReference>
<sequence>MARIGKRRVTTAMSKQSNQSHEMEEAATPVDAEGAAEREGHKEPLISRRKLLATLGIGGIAAVSGGLWQVAGQSTAFASDQSVTSSVYGMAIKKRKTELLEILDTKFCIAVKLEDLRVELEPDPTLAYYVTNEMQEGFFRYDPNDTTSVDNTGTVLVSSNGKRFKRIYGDTLMASWFGTKGDGVTNDTLSLQTALNTASGHKLFIPKQRAGYYLTGQLFIPSQIAIEFEPGTVIQAVDTLSKVGPVYERLIRIKTVKDVYINGNGSTLRMNKAAYTTGEQAHIFDISGSENIVIENINANDSGGDGFYIGYFESTVGFCRNIVLRNCRADNNRRQGLSVISVDGLTVEECRFSGTKGTAPQSGVDIEPNGQLDLLKNIRFIQCVADGNTGRGFLVTLLKPTAASEPIDIVFDKCKTKGNSFGFSMNYGGDGTKAVQGEIKLIDCIAESEQYAGFSDLSFSADGAKRSYIRCRAINCNTVNQPEDPYGYGSSFILTTVPSQVRTAIGNAVYRDCESVDTRQVPLIKRGFSLKKNNAELLRNVSYLGCSIKGGGQKLYAIDPSAEDIYAVKQPLPIQAYPSSGSVTFDYIGFKITNAGASAEVTLLLPTAKASVTYTFFVEAPYQLNLQTQTGKTILTPLGGKTLIGTNLQGNSIVLTGRSDGQWEISGMVGDWLQ</sequence>
<keyword evidence="2" id="KW-0472">Membrane</keyword>
<evidence type="ECO:0000313" key="5">
    <source>
        <dbReference type="Proteomes" id="UP000467637"/>
    </source>
</evidence>
<dbReference type="Proteomes" id="UP000467637">
    <property type="component" value="Unassembled WGS sequence"/>
</dbReference>
<comment type="caution">
    <text evidence="4">The sequence shown here is derived from an EMBL/GenBank/DDBJ whole genome shotgun (WGS) entry which is preliminary data.</text>
</comment>
<keyword evidence="2" id="KW-1133">Transmembrane helix</keyword>
<evidence type="ECO:0000313" key="4">
    <source>
        <dbReference type="EMBL" id="MVQ36693.1"/>
    </source>
</evidence>
<dbReference type="EMBL" id="WSEM01000016">
    <property type="protein sequence ID" value="MVQ36693.1"/>
    <property type="molecule type" value="Genomic_DNA"/>
</dbReference>
<dbReference type="InterPro" id="IPR012334">
    <property type="entry name" value="Pectin_lyas_fold"/>
</dbReference>
<protein>
    <recommendedName>
        <fullName evidence="3">Right handed beta helix domain-containing protein</fullName>
    </recommendedName>
</protein>
<dbReference type="InterPro" id="IPR006626">
    <property type="entry name" value="PbH1"/>
</dbReference>
<gene>
    <name evidence="4" type="ORF">GON05_18960</name>
</gene>
<name>A0ABW9U9P5_9BACL</name>
<evidence type="ECO:0000259" key="3">
    <source>
        <dbReference type="Pfam" id="PF13229"/>
    </source>
</evidence>
<evidence type="ECO:0000256" key="2">
    <source>
        <dbReference type="SAM" id="Phobius"/>
    </source>
</evidence>
<dbReference type="SUPFAM" id="SSF51126">
    <property type="entry name" value="Pectin lyase-like"/>
    <property type="match status" value="1"/>
</dbReference>
<feature type="compositionally biased region" description="Polar residues" evidence="1">
    <location>
        <begin position="11"/>
        <end position="20"/>
    </location>
</feature>
<keyword evidence="5" id="KW-1185">Reference proteome</keyword>
<dbReference type="PROSITE" id="PS51318">
    <property type="entry name" value="TAT"/>
    <property type="match status" value="1"/>
</dbReference>
<dbReference type="InterPro" id="IPR006311">
    <property type="entry name" value="TAT_signal"/>
</dbReference>
<feature type="transmembrane region" description="Helical" evidence="2">
    <location>
        <begin position="51"/>
        <end position="71"/>
    </location>
</feature>
<organism evidence="4 5">
    <name type="scientific">Paenibacillus anseongense</name>
    <dbReference type="NCBI Taxonomy" id="2682845"/>
    <lineage>
        <taxon>Bacteria</taxon>
        <taxon>Bacillati</taxon>
        <taxon>Bacillota</taxon>
        <taxon>Bacilli</taxon>
        <taxon>Bacillales</taxon>
        <taxon>Paenibacillaceae</taxon>
        <taxon>Paenibacillus</taxon>
    </lineage>
</organism>
<dbReference type="InterPro" id="IPR039448">
    <property type="entry name" value="Beta_helix"/>
</dbReference>
<feature type="domain" description="Right handed beta helix" evidence="3">
    <location>
        <begin position="259"/>
        <end position="396"/>
    </location>
</feature>